<dbReference type="RefSeq" id="WP_344173653.1">
    <property type="nucleotide sequence ID" value="NZ_BAAARY010000016.1"/>
</dbReference>
<keyword evidence="3" id="KW-1185">Reference proteome</keyword>
<dbReference type="EMBL" id="BAAARY010000016">
    <property type="protein sequence ID" value="GAA2529241.1"/>
    <property type="molecule type" value="Genomic_DNA"/>
</dbReference>
<evidence type="ECO:0000313" key="2">
    <source>
        <dbReference type="EMBL" id="GAA2529241.1"/>
    </source>
</evidence>
<accession>A0ABN3NP21</accession>
<dbReference type="Gene3D" id="3.40.630.30">
    <property type="match status" value="1"/>
</dbReference>
<dbReference type="Pfam" id="PF00583">
    <property type="entry name" value="Acetyltransf_1"/>
    <property type="match status" value="1"/>
</dbReference>
<evidence type="ECO:0000259" key="1">
    <source>
        <dbReference type="PROSITE" id="PS51186"/>
    </source>
</evidence>
<feature type="domain" description="N-acetyltransferase" evidence="1">
    <location>
        <begin position="125"/>
        <end position="265"/>
    </location>
</feature>
<sequence length="265" mass="28972">MLDATRLRDEYDRQIRAAEGSALAEGMTVETDGPVVRVLYPGRGFVSVPRALRLDDAEMDALIARQRDRFAALGQPVEWKTRSHDLPADLTDRLRAAGFVPEDEETVLVAATVHLAAPTPPPTGVTLREVDTDADFHRIAAMHEQVWHNGRDWLAASLSRRKAASPDNLRILVAEADGDVVSAAWLEFADGVDFAGLWGGSTLAAWRGRGIYRALVARRAQLAADRGAPYLQVDASADSAPILRRLGFVELTRTTPYVWTPPVTA</sequence>
<name>A0ABN3NP21_9ACTN</name>
<dbReference type="Proteomes" id="UP001499978">
    <property type="component" value="Unassembled WGS sequence"/>
</dbReference>
<reference evidence="2 3" key="1">
    <citation type="journal article" date="2019" name="Int. J. Syst. Evol. Microbiol.">
        <title>The Global Catalogue of Microorganisms (GCM) 10K type strain sequencing project: providing services to taxonomists for standard genome sequencing and annotation.</title>
        <authorList>
            <consortium name="The Broad Institute Genomics Platform"/>
            <consortium name="The Broad Institute Genome Sequencing Center for Infectious Disease"/>
            <person name="Wu L."/>
            <person name="Ma J."/>
        </authorList>
    </citation>
    <scope>NUCLEOTIDE SEQUENCE [LARGE SCALE GENOMIC DNA]</scope>
    <source>
        <strain evidence="2 3">JCM 3367</strain>
    </source>
</reference>
<protein>
    <submittedName>
        <fullName evidence="2">GNAT family N-acetyltransferase</fullName>
    </submittedName>
</protein>
<dbReference type="SUPFAM" id="SSF55729">
    <property type="entry name" value="Acyl-CoA N-acyltransferases (Nat)"/>
    <property type="match status" value="1"/>
</dbReference>
<dbReference type="PROSITE" id="PS51186">
    <property type="entry name" value="GNAT"/>
    <property type="match status" value="1"/>
</dbReference>
<evidence type="ECO:0000313" key="3">
    <source>
        <dbReference type="Proteomes" id="UP001499978"/>
    </source>
</evidence>
<proteinExistence type="predicted"/>
<dbReference type="InterPro" id="IPR000182">
    <property type="entry name" value="GNAT_dom"/>
</dbReference>
<dbReference type="CDD" id="cd04301">
    <property type="entry name" value="NAT_SF"/>
    <property type="match status" value="1"/>
</dbReference>
<organism evidence="2 3">
    <name type="scientific">Pilimelia columellifera subsp. columellifera</name>
    <dbReference type="NCBI Taxonomy" id="706583"/>
    <lineage>
        <taxon>Bacteria</taxon>
        <taxon>Bacillati</taxon>
        <taxon>Actinomycetota</taxon>
        <taxon>Actinomycetes</taxon>
        <taxon>Micromonosporales</taxon>
        <taxon>Micromonosporaceae</taxon>
        <taxon>Pilimelia</taxon>
    </lineage>
</organism>
<dbReference type="InterPro" id="IPR016181">
    <property type="entry name" value="Acyl_CoA_acyltransferase"/>
</dbReference>
<gene>
    <name evidence="2" type="ORF">GCM10010201_30580</name>
</gene>
<comment type="caution">
    <text evidence="2">The sequence shown here is derived from an EMBL/GenBank/DDBJ whole genome shotgun (WGS) entry which is preliminary data.</text>
</comment>